<dbReference type="AlphaFoldDB" id="A6NRV4"/>
<gene>
    <name evidence="1" type="ORF">BACCAP_00932</name>
</gene>
<reference evidence="1 2" key="1">
    <citation type="submission" date="2007-04" db="EMBL/GenBank/DDBJ databases">
        <authorList>
            <person name="Fulton L."/>
            <person name="Clifton S."/>
            <person name="Fulton B."/>
            <person name="Xu J."/>
            <person name="Minx P."/>
            <person name="Pepin K.H."/>
            <person name="Johnson M."/>
            <person name="Thiruvilangam P."/>
            <person name="Bhonagiri V."/>
            <person name="Nash W.E."/>
            <person name="Mardis E.R."/>
            <person name="Wilson R.K."/>
        </authorList>
    </citation>
    <scope>NUCLEOTIDE SEQUENCE [LARGE SCALE GENOMIC DNA]</scope>
    <source>
        <strain evidence="1 2">ATCC 29799</strain>
    </source>
</reference>
<dbReference type="Proteomes" id="UP000003639">
    <property type="component" value="Unassembled WGS sequence"/>
</dbReference>
<name>A6NRV4_9FIRM</name>
<keyword evidence="2" id="KW-1185">Reference proteome</keyword>
<accession>A6NRV4</accession>
<comment type="caution">
    <text evidence="1">The sequence shown here is derived from an EMBL/GenBank/DDBJ whole genome shotgun (WGS) entry which is preliminary data.</text>
</comment>
<organism evidence="1 2">
    <name type="scientific">Pseudoflavonifractor capillosus ATCC 29799</name>
    <dbReference type="NCBI Taxonomy" id="411467"/>
    <lineage>
        <taxon>Bacteria</taxon>
        <taxon>Bacillati</taxon>
        <taxon>Bacillota</taxon>
        <taxon>Clostridia</taxon>
        <taxon>Eubacteriales</taxon>
        <taxon>Oscillospiraceae</taxon>
        <taxon>Pseudoflavonifractor</taxon>
    </lineage>
</organism>
<protein>
    <submittedName>
        <fullName evidence="1">Uncharacterized protein</fullName>
    </submittedName>
</protein>
<evidence type="ECO:0000313" key="1">
    <source>
        <dbReference type="EMBL" id="EDN01364.1"/>
    </source>
</evidence>
<evidence type="ECO:0000313" key="2">
    <source>
        <dbReference type="Proteomes" id="UP000003639"/>
    </source>
</evidence>
<reference evidence="1 2" key="2">
    <citation type="submission" date="2007-06" db="EMBL/GenBank/DDBJ databases">
        <title>Draft genome sequence of Pseudoflavonifractor capillosus ATCC 29799.</title>
        <authorList>
            <person name="Sudarsanam P."/>
            <person name="Ley R."/>
            <person name="Guruge J."/>
            <person name="Turnbaugh P.J."/>
            <person name="Mahowald M."/>
            <person name="Liep D."/>
            <person name="Gordon J."/>
        </authorList>
    </citation>
    <scope>NUCLEOTIDE SEQUENCE [LARGE SCALE GENOMIC DNA]</scope>
    <source>
        <strain evidence="1 2">ATCC 29799</strain>
    </source>
</reference>
<sequence>MHNTYCNTSLILASFHKKSSGKYSHFLPHRSGTIKNELKTMRFLCKNYINTK</sequence>
<proteinExistence type="predicted"/>
<dbReference type="STRING" id="411467.BACCAP_00932"/>
<dbReference type="EMBL" id="AAXG02000006">
    <property type="protein sequence ID" value="EDN01364.1"/>
    <property type="molecule type" value="Genomic_DNA"/>
</dbReference>